<dbReference type="PANTHER" id="PTHR30419:SF8">
    <property type="entry name" value="NITROGEN ASSIMILATION TRANSCRIPTIONAL ACTIVATOR-RELATED"/>
    <property type="match status" value="1"/>
</dbReference>
<dbReference type="Proteomes" id="UP001494902">
    <property type="component" value="Unassembled WGS sequence"/>
</dbReference>
<dbReference type="InterPro" id="IPR050950">
    <property type="entry name" value="HTH-type_LysR_regulators"/>
</dbReference>
<comment type="similarity">
    <text evidence="1">Belongs to the LysR transcriptional regulatory family.</text>
</comment>
<evidence type="ECO:0000313" key="7">
    <source>
        <dbReference type="Proteomes" id="UP001494902"/>
    </source>
</evidence>
<dbReference type="Gene3D" id="1.10.10.10">
    <property type="entry name" value="Winged helix-like DNA-binding domain superfamily/Winged helix DNA-binding domain"/>
    <property type="match status" value="1"/>
</dbReference>
<evidence type="ECO:0000256" key="4">
    <source>
        <dbReference type="ARBA" id="ARBA00023163"/>
    </source>
</evidence>
<dbReference type="Pfam" id="PF00126">
    <property type="entry name" value="HTH_1"/>
    <property type="match status" value="1"/>
</dbReference>
<evidence type="ECO:0000256" key="1">
    <source>
        <dbReference type="ARBA" id="ARBA00009437"/>
    </source>
</evidence>
<keyword evidence="7" id="KW-1185">Reference proteome</keyword>
<dbReference type="InterPro" id="IPR036390">
    <property type="entry name" value="WH_DNA-bd_sf"/>
</dbReference>
<sequence length="311" mass="33874">MANLLPIELVYFREAALCGSINGAAARLRIAGSAVSRQIRKLERSLDAVLLVRHGRGVELTDQGQRLLTHVRRMEVESAALRDDLAGGAREDEQLRVACPTVFATTVMAGVVRELRMRHPRLRLTVISAKAEEATRLVAEERVDVAVTAVTRPTEDVRIEFSAVLPTYGVVGADHPLAGRDQVTIGEMLDEPYALLRGQGSARELLENAARKVGRELRPVLECDQHEALIEFVRLGAGVSFALALGVPDARAEGIALVRLDVPELSQRSMQIQTSPWRQLSRAQLDFLEIMSAVLSAEDESASATTEASDG</sequence>
<name>A0ABV1KHK0_9PSEU</name>
<evidence type="ECO:0000256" key="3">
    <source>
        <dbReference type="ARBA" id="ARBA00023125"/>
    </source>
</evidence>
<organism evidence="6 7">
    <name type="scientific">Pseudonocardia nematodicida</name>
    <dbReference type="NCBI Taxonomy" id="1206997"/>
    <lineage>
        <taxon>Bacteria</taxon>
        <taxon>Bacillati</taxon>
        <taxon>Actinomycetota</taxon>
        <taxon>Actinomycetes</taxon>
        <taxon>Pseudonocardiales</taxon>
        <taxon>Pseudonocardiaceae</taxon>
        <taxon>Pseudonocardia</taxon>
    </lineage>
</organism>
<dbReference type="InterPro" id="IPR036388">
    <property type="entry name" value="WH-like_DNA-bd_sf"/>
</dbReference>
<proteinExistence type="inferred from homology"/>
<gene>
    <name evidence="6" type="ORF">WIS52_25960</name>
</gene>
<keyword evidence="4" id="KW-0804">Transcription</keyword>
<dbReference type="Gene3D" id="3.40.190.290">
    <property type="match status" value="1"/>
</dbReference>
<dbReference type="SUPFAM" id="SSF53850">
    <property type="entry name" value="Periplasmic binding protein-like II"/>
    <property type="match status" value="1"/>
</dbReference>
<keyword evidence="2" id="KW-0805">Transcription regulation</keyword>
<keyword evidence="3" id="KW-0238">DNA-binding</keyword>
<dbReference type="CDD" id="cd05466">
    <property type="entry name" value="PBP2_LTTR_substrate"/>
    <property type="match status" value="1"/>
</dbReference>
<dbReference type="PROSITE" id="PS50931">
    <property type="entry name" value="HTH_LYSR"/>
    <property type="match status" value="1"/>
</dbReference>
<protein>
    <submittedName>
        <fullName evidence="6">LysR family transcriptional regulator</fullName>
    </submittedName>
</protein>
<dbReference type="PANTHER" id="PTHR30419">
    <property type="entry name" value="HTH-TYPE TRANSCRIPTIONAL REGULATOR YBHD"/>
    <property type="match status" value="1"/>
</dbReference>
<reference evidence="6 7" key="1">
    <citation type="submission" date="2024-03" db="EMBL/GenBank/DDBJ databases">
        <title>Draft genome sequence of Pseudonocardia nematodicida JCM 31783.</title>
        <authorList>
            <person name="Butdee W."/>
            <person name="Duangmal K."/>
        </authorList>
    </citation>
    <scope>NUCLEOTIDE SEQUENCE [LARGE SCALE GENOMIC DNA]</scope>
    <source>
        <strain evidence="6 7">JCM 31783</strain>
    </source>
</reference>
<dbReference type="Pfam" id="PF03466">
    <property type="entry name" value="LysR_substrate"/>
    <property type="match status" value="1"/>
</dbReference>
<dbReference type="RefSeq" id="WP_349301118.1">
    <property type="nucleotide sequence ID" value="NZ_JBEDNQ010000012.1"/>
</dbReference>
<accession>A0ABV1KHK0</accession>
<dbReference type="SUPFAM" id="SSF46785">
    <property type="entry name" value="Winged helix' DNA-binding domain"/>
    <property type="match status" value="1"/>
</dbReference>
<dbReference type="InterPro" id="IPR000847">
    <property type="entry name" value="LysR_HTH_N"/>
</dbReference>
<evidence type="ECO:0000256" key="2">
    <source>
        <dbReference type="ARBA" id="ARBA00023015"/>
    </source>
</evidence>
<dbReference type="InterPro" id="IPR005119">
    <property type="entry name" value="LysR_subst-bd"/>
</dbReference>
<dbReference type="EMBL" id="JBEDNQ010000012">
    <property type="protein sequence ID" value="MEQ3553934.1"/>
    <property type="molecule type" value="Genomic_DNA"/>
</dbReference>
<evidence type="ECO:0000313" key="6">
    <source>
        <dbReference type="EMBL" id="MEQ3553934.1"/>
    </source>
</evidence>
<feature type="domain" description="HTH lysR-type" evidence="5">
    <location>
        <begin position="4"/>
        <end position="61"/>
    </location>
</feature>
<comment type="caution">
    <text evidence="6">The sequence shown here is derived from an EMBL/GenBank/DDBJ whole genome shotgun (WGS) entry which is preliminary data.</text>
</comment>
<evidence type="ECO:0000259" key="5">
    <source>
        <dbReference type="PROSITE" id="PS50931"/>
    </source>
</evidence>